<dbReference type="EMBL" id="JACASV010000129">
    <property type="protein sequence ID" value="NWJ44162.1"/>
    <property type="molecule type" value="Genomic_DNA"/>
</dbReference>
<name>A0A7K4MRE9_9ARCH</name>
<reference evidence="1 2" key="1">
    <citation type="journal article" date="2019" name="Environ. Microbiol.">
        <title>Genomics insights into ecotype formation of ammonia-oxidizing archaea in the deep ocean.</title>
        <authorList>
            <person name="Wang Y."/>
            <person name="Huang J.M."/>
            <person name="Cui G.J."/>
            <person name="Nunoura T."/>
            <person name="Takaki Y."/>
            <person name="Li W.L."/>
            <person name="Li J."/>
            <person name="Gao Z.M."/>
            <person name="Takai K."/>
            <person name="Zhang A.Q."/>
            <person name="Stepanauskas R."/>
        </authorList>
    </citation>
    <scope>NUCLEOTIDE SEQUENCE [LARGE SCALE GENOMIC DNA]</scope>
    <source>
        <strain evidence="1 2">L15b</strain>
    </source>
</reference>
<sequence>MNILELKQCLIRILDRAEQNAKKGSWLEFQADEFDLNDCLKQIKRELLEIHWSNDRRSRISPTETNKKQL</sequence>
<evidence type="ECO:0000313" key="2">
    <source>
        <dbReference type="Proteomes" id="UP000523105"/>
    </source>
</evidence>
<dbReference type="Proteomes" id="UP000523105">
    <property type="component" value="Unassembled WGS sequence"/>
</dbReference>
<comment type="caution">
    <text evidence="1">The sequence shown here is derived from an EMBL/GenBank/DDBJ whole genome shotgun (WGS) entry which is preliminary data.</text>
</comment>
<gene>
    <name evidence="1" type="ORF">HX837_08205</name>
</gene>
<evidence type="ECO:0000313" key="1">
    <source>
        <dbReference type="EMBL" id="NWJ44162.1"/>
    </source>
</evidence>
<organism evidence="1 2">
    <name type="scientific">Marine Group I thaumarchaeote</name>
    <dbReference type="NCBI Taxonomy" id="2511932"/>
    <lineage>
        <taxon>Archaea</taxon>
        <taxon>Nitrososphaerota</taxon>
        <taxon>Marine Group I</taxon>
    </lineage>
</organism>
<protein>
    <submittedName>
        <fullName evidence="1">Uncharacterized protein</fullName>
    </submittedName>
</protein>
<proteinExistence type="predicted"/>
<dbReference type="AlphaFoldDB" id="A0A7K4MRE9"/>
<accession>A0A7K4MRE9</accession>